<proteinExistence type="predicted"/>
<sequence length="110" mass="11896">MRCAASAALTQRADSRYTYPARSPTGRRHTTGDDNDSESPARFVLSLHTAFVSLRSPTDCSVQHRQPPRPVHQSSTGSPRPAKRPISTQLTAQRPALAPATTSGHCSLVF</sequence>
<dbReference type="Proteomes" id="UP000076842">
    <property type="component" value="Unassembled WGS sequence"/>
</dbReference>
<accession>A0A165IK23</accession>
<feature type="region of interest" description="Disordered" evidence="1">
    <location>
        <begin position="57"/>
        <end position="110"/>
    </location>
</feature>
<keyword evidence="3" id="KW-1185">Reference proteome</keyword>
<dbReference type="AlphaFoldDB" id="A0A165IK23"/>
<evidence type="ECO:0000256" key="1">
    <source>
        <dbReference type="SAM" id="MobiDB-lite"/>
    </source>
</evidence>
<feature type="compositionally biased region" description="Polar residues" evidence="1">
    <location>
        <begin position="100"/>
        <end position="110"/>
    </location>
</feature>
<evidence type="ECO:0000313" key="2">
    <source>
        <dbReference type="EMBL" id="KZT60675.1"/>
    </source>
</evidence>
<organism evidence="2 3">
    <name type="scientific">Calocera cornea HHB12733</name>
    <dbReference type="NCBI Taxonomy" id="1353952"/>
    <lineage>
        <taxon>Eukaryota</taxon>
        <taxon>Fungi</taxon>
        <taxon>Dikarya</taxon>
        <taxon>Basidiomycota</taxon>
        <taxon>Agaricomycotina</taxon>
        <taxon>Dacrymycetes</taxon>
        <taxon>Dacrymycetales</taxon>
        <taxon>Dacrymycetaceae</taxon>
        <taxon>Calocera</taxon>
    </lineage>
</organism>
<protein>
    <submittedName>
        <fullName evidence="2">Uncharacterized protein</fullName>
    </submittedName>
</protein>
<dbReference type="EMBL" id="KV423929">
    <property type="protein sequence ID" value="KZT60675.1"/>
    <property type="molecule type" value="Genomic_DNA"/>
</dbReference>
<name>A0A165IK23_9BASI</name>
<dbReference type="InParanoid" id="A0A165IK23"/>
<gene>
    <name evidence="2" type="ORF">CALCODRAFT_97856</name>
</gene>
<evidence type="ECO:0000313" key="3">
    <source>
        <dbReference type="Proteomes" id="UP000076842"/>
    </source>
</evidence>
<reference evidence="2 3" key="1">
    <citation type="journal article" date="2016" name="Mol. Biol. Evol.">
        <title>Comparative Genomics of Early-Diverging Mushroom-Forming Fungi Provides Insights into the Origins of Lignocellulose Decay Capabilities.</title>
        <authorList>
            <person name="Nagy L.G."/>
            <person name="Riley R."/>
            <person name="Tritt A."/>
            <person name="Adam C."/>
            <person name="Daum C."/>
            <person name="Floudas D."/>
            <person name="Sun H."/>
            <person name="Yadav J.S."/>
            <person name="Pangilinan J."/>
            <person name="Larsson K.H."/>
            <person name="Matsuura K."/>
            <person name="Barry K."/>
            <person name="Labutti K."/>
            <person name="Kuo R."/>
            <person name="Ohm R.A."/>
            <person name="Bhattacharya S.S."/>
            <person name="Shirouzu T."/>
            <person name="Yoshinaga Y."/>
            <person name="Martin F.M."/>
            <person name="Grigoriev I.V."/>
            <person name="Hibbett D.S."/>
        </authorList>
    </citation>
    <scope>NUCLEOTIDE SEQUENCE [LARGE SCALE GENOMIC DNA]</scope>
    <source>
        <strain evidence="2 3">HHB12733</strain>
    </source>
</reference>
<feature type="region of interest" description="Disordered" evidence="1">
    <location>
        <begin position="1"/>
        <end position="39"/>
    </location>
</feature>